<sequence>MGSFGCLPPELLDPILGQLDRSDVSRLSRACRALHAALVPRLFEHLVMDDTSRSADSAYLGAQSHGGATKSLSLDITYNECTIVGCCIAGHDLTRCPFLAANFGMGLPPSAEALLSGRFLPRLGKVQVRFRITDKHPTLYYRACPSDKGPDWKFPDMVDVAQAAITSLRQNKTIESLVLTDYPPFNPLEFLHTPEDTASWTGLLGRLDEFSLSTFRHATHRIPDDDTHDASFQDGMPAAFFDHLRSVRRLAISHSTERRFVIGVAPCRPQPFVHLRRGFMPCLEELEIGTVILTQELARCLIDVATKPLSLILRGTSRASLHYIVIGVVTWKQFFGLLVDGRAFVRGLSLTLGSGRPGRPGLRRLAVQEPVGAHERRAQEPGRASFPYHNIFVIPRSLDDRDSPKVSLRELLSSSLLDAGGAVEGSGAAMAA</sequence>
<reference evidence="3" key="4">
    <citation type="journal article" date="2015" name="G3 (Bethesda)">
        <title>Genome sequences of three phytopathogenic species of the Magnaporthaceae family of fungi.</title>
        <authorList>
            <person name="Okagaki L.H."/>
            <person name="Nunes C.C."/>
            <person name="Sailsbery J."/>
            <person name="Clay B."/>
            <person name="Brown D."/>
            <person name="John T."/>
            <person name="Oh Y."/>
            <person name="Young N."/>
            <person name="Fitzgerald M."/>
            <person name="Haas B.J."/>
            <person name="Zeng Q."/>
            <person name="Young S."/>
            <person name="Adiconis X."/>
            <person name="Fan L."/>
            <person name="Levin J.Z."/>
            <person name="Mitchell T.K."/>
            <person name="Okubara P.A."/>
            <person name="Farman M.L."/>
            <person name="Kohn L.M."/>
            <person name="Birren B."/>
            <person name="Ma L.-J."/>
            <person name="Dean R.A."/>
        </authorList>
    </citation>
    <scope>NUCLEOTIDE SEQUENCE</scope>
    <source>
        <strain evidence="3">R3-111a-1</strain>
    </source>
</reference>
<accession>J3P4Y1</accession>
<evidence type="ECO:0000313" key="4">
    <source>
        <dbReference type="Proteomes" id="UP000006039"/>
    </source>
</evidence>
<dbReference type="VEuPathDB" id="FungiDB:GGTG_08567"/>
<dbReference type="eggNOG" id="ENOG502SPPW">
    <property type="taxonomic scope" value="Eukaryota"/>
</dbReference>
<dbReference type="OrthoDB" id="5410873at2759"/>
<dbReference type="EMBL" id="GL385398">
    <property type="protein sequence ID" value="EJT74729.1"/>
    <property type="molecule type" value="Genomic_DNA"/>
</dbReference>
<name>J3P4Y1_GAET3</name>
<gene>
    <name evidence="3" type="primary">20349025</name>
    <name evidence="2" type="ORF">GGTG_08567</name>
</gene>
<feature type="domain" description="F-box" evidence="1">
    <location>
        <begin position="1"/>
        <end position="46"/>
    </location>
</feature>
<dbReference type="GeneID" id="20349025"/>
<evidence type="ECO:0000259" key="1">
    <source>
        <dbReference type="PROSITE" id="PS50181"/>
    </source>
</evidence>
<dbReference type="EnsemblFungi" id="EJT74729">
    <property type="protein sequence ID" value="EJT74729"/>
    <property type="gene ID" value="GGTG_08567"/>
</dbReference>
<protein>
    <recommendedName>
        <fullName evidence="1">F-box domain-containing protein</fullName>
    </recommendedName>
</protein>
<dbReference type="RefSeq" id="XP_009224673.1">
    <property type="nucleotide sequence ID" value="XM_009226409.1"/>
</dbReference>
<dbReference type="InterPro" id="IPR001810">
    <property type="entry name" value="F-box_dom"/>
</dbReference>
<proteinExistence type="predicted"/>
<reference evidence="2" key="2">
    <citation type="submission" date="2010-07" db="EMBL/GenBank/DDBJ databases">
        <authorList>
            <consortium name="The Broad Institute Genome Sequencing Platform"/>
            <consortium name="Broad Institute Genome Sequencing Center for Infectious Disease"/>
            <person name="Ma L.-J."/>
            <person name="Dead R."/>
            <person name="Young S."/>
            <person name="Zeng Q."/>
            <person name="Koehrsen M."/>
            <person name="Alvarado L."/>
            <person name="Berlin A."/>
            <person name="Chapman S.B."/>
            <person name="Chen Z."/>
            <person name="Freedman E."/>
            <person name="Gellesch M."/>
            <person name="Goldberg J."/>
            <person name="Griggs A."/>
            <person name="Gujja S."/>
            <person name="Heilman E.R."/>
            <person name="Heiman D."/>
            <person name="Hepburn T."/>
            <person name="Howarth C."/>
            <person name="Jen D."/>
            <person name="Larson L."/>
            <person name="Mehta T."/>
            <person name="Neiman D."/>
            <person name="Pearson M."/>
            <person name="Roberts A."/>
            <person name="Saif S."/>
            <person name="Shea T."/>
            <person name="Shenoy N."/>
            <person name="Sisk P."/>
            <person name="Stolte C."/>
            <person name="Sykes S."/>
            <person name="Walk T."/>
            <person name="White J."/>
            <person name="Yandava C."/>
            <person name="Haas B."/>
            <person name="Nusbaum C."/>
            <person name="Birren B."/>
        </authorList>
    </citation>
    <scope>NUCLEOTIDE SEQUENCE</scope>
    <source>
        <strain evidence="2">R3-111a-1</strain>
    </source>
</reference>
<evidence type="ECO:0000313" key="2">
    <source>
        <dbReference type="EMBL" id="EJT74729.1"/>
    </source>
</evidence>
<dbReference type="CDD" id="cd09917">
    <property type="entry name" value="F-box_SF"/>
    <property type="match status" value="1"/>
</dbReference>
<dbReference type="Pfam" id="PF12937">
    <property type="entry name" value="F-box-like"/>
    <property type="match status" value="1"/>
</dbReference>
<keyword evidence="4" id="KW-1185">Reference proteome</keyword>
<dbReference type="HOGENOM" id="CLU_657284_0_0_1"/>
<reference evidence="3" key="5">
    <citation type="submission" date="2018-04" db="UniProtKB">
        <authorList>
            <consortium name="EnsemblFungi"/>
        </authorList>
    </citation>
    <scope>IDENTIFICATION</scope>
    <source>
        <strain evidence="3">R3-111a-1</strain>
    </source>
</reference>
<dbReference type="Proteomes" id="UP000006039">
    <property type="component" value="Unassembled WGS sequence"/>
</dbReference>
<evidence type="ECO:0000313" key="3">
    <source>
        <dbReference type="EnsemblFungi" id="EJT74729"/>
    </source>
</evidence>
<dbReference type="InterPro" id="IPR036047">
    <property type="entry name" value="F-box-like_dom_sf"/>
</dbReference>
<dbReference type="PROSITE" id="PS50181">
    <property type="entry name" value="FBOX"/>
    <property type="match status" value="1"/>
</dbReference>
<dbReference type="AlphaFoldDB" id="J3P4Y1"/>
<reference evidence="4" key="1">
    <citation type="submission" date="2010-07" db="EMBL/GenBank/DDBJ databases">
        <title>The genome sequence of Gaeumannomyces graminis var. tritici strain R3-111a-1.</title>
        <authorList>
            <consortium name="The Broad Institute Genome Sequencing Platform"/>
            <person name="Ma L.-J."/>
            <person name="Dead R."/>
            <person name="Young S."/>
            <person name="Zeng Q."/>
            <person name="Koehrsen M."/>
            <person name="Alvarado L."/>
            <person name="Berlin A."/>
            <person name="Chapman S.B."/>
            <person name="Chen Z."/>
            <person name="Freedman E."/>
            <person name="Gellesch M."/>
            <person name="Goldberg J."/>
            <person name="Griggs A."/>
            <person name="Gujja S."/>
            <person name="Heilman E.R."/>
            <person name="Heiman D."/>
            <person name="Hepburn T."/>
            <person name="Howarth C."/>
            <person name="Jen D."/>
            <person name="Larson L."/>
            <person name="Mehta T."/>
            <person name="Neiman D."/>
            <person name="Pearson M."/>
            <person name="Roberts A."/>
            <person name="Saif S."/>
            <person name="Shea T."/>
            <person name="Shenoy N."/>
            <person name="Sisk P."/>
            <person name="Stolte C."/>
            <person name="Sykes S."/>
            <person name="Walk T."/>
            <person name="White J."/>
            <person name="Yandava C."/>
            <person name="Haas B."/>
            <person name="Nusbaum C."/>
            <person name="Birren B."/>
        </authorList>
    </citation>
    <scope>NUCLEOTIDE SEQUENCE [LARGE SCALE GENOMIC DNA]</scope>
    <source>
        <strain evidence="4">R3-111a-1</strain>
    </source>
</reference>
<organism evidence="2">
    <name type="scientific">Gaeumannomyces tritici (strain R3-111a-1)</name>
    <name type="common">Wheat and barley take-all root rot fungus</name>
    <name type="synonym">Gaeumannomyces graminis var. tritici</name>
    <dbReference type="NCBI Taxonomy" id="644352"/>
    <lineage>
        <taxon>Eukaryota</taxon>
        <taxon>Fungi</taxon>
        <taxon>Dikarya</taxon>
        <taxon>Ascomycota</taxon>
        <taxon>Pezizomycotina</taxon>
        <taxon>Sordariomycetes</taxon>
        <taxon>Sordariomycetidae</taxon>
        <taxon>Magnaporthales</taxon>
        <taxon>Magnaporthaceae</taxon>
        <taxon>Gaeumannomyces</taxon>
    </lineage>
</organism>
<reference evidence="2" key="3">
    <citation type="submission" date="2010-09" db="EMBL/GenBank/DDBJ databases">
        <title>Annotation of Gaeumannomyces graminis var. tritici R3-111a-1.</title>
        <authorList>
            <consortium name="The Broad Institute Genome Sequencing Platform"/>
            <person name="Ma L.-J."/>
            <person name="Dead R."/>
            <person name="Young S.K."/>
            <person name="Zeng Q."/>
            <person name="Gargeya S."/>
            <person name="Fitzgerald M."/>
            <person name="Haas B."/>
            <person name="Abouelleil A."/>
            <person name="Alvarado L."/>
            <person name="Arachchi H.M."/>
            <person name="Berlin A."/>
            <person name="Brown A."/>
            <person name="Chapman S.B."/>
            <person name="Chen Z."/>
            <person name="Dunbar C."/>
            <person name="Freedman E."/>
            <person name="Gearin G."/>
            <person name="Gellesch M."/>
            <person name="Goldberg J."/>
            <person name="Griggs A."/>
            <person name="Gujja S."/>
            <person name="Heiman D."/>
            <person name="Howarth C."/>
            <person name="Larson L."/>
            <person name="Lui A."/>
            <person name="MacDonald P.J.P."/>
            <person name="Mehta T."/>
            <person name="Montmayeur A."/>
            <person name="Murphy C."/>
            <person name="Neiman D."/>
            <person name="Pearson M."/>
            <person name="Priest M."/>
            <person name="Roberts A."/>
            <person name="Saif S."/>
            <person name="Shea T."/>
            <person name="Shenoy N."/>
            <person name="Sisk P."/>
            <person name="Stolte C."/>
            <person name="Sykes S."/>
            <person name="Yandava C."/>
            <person name="Wortman J."/>
            <person name="Nusbaum C."/>
            <person name="Birren B."/>
        </authorList>
    </citation>
    <scope>NUCLEOTIDE SEQUENCE</scope>
    <source>
        <strain evidence="2">R3-111a-1</strain>
    </source>
</reference>
<dbReference type="SUPFAM" id="SSF81383">
    <property type="entry name" value="F-box domain"/>
    <property type="match status" value="1"/>
</dbReference>